<gene>
    <name evidence="1" type="ORF">NIES592_20425</name>
</gene>
<accession>A0A1U7GUS6</accession>
<dbReference type="OrthoDB" id="9788332at2"/>
<sequence length="131" mass="14206">MRESGNCKLTITIDGLKNQRGQICLNLFSNSEGFPTSGDRALQSASMKITDTAPTITFQNLPAGKYAVAVIHDANCDGKLNCNFLGIPTEGFGFSRNPKIRIGSPEFSEAAIVVEGVNTHIRIQMRYLLGN</sequence>
<protein>
    <recommendedName>
        <fullName evidence="3">DUF2141 domain-containing protein</fullName>
    </recommendedName>
</protein>
<dbReference type="AlphaFoldDB" id="A0A1U7GUS6"/>
<dbReference type="Proteomes" id="UP000186391">
    <property type="component" value="Unassembled WGS sequence"/>
</dbReference>
<evidence type="ECO:0000313" key="2">
    <source>
        <dbReference type="Proteomes" id="UP000186391"/>
    </source>
</evidence>
<reference evidence="1 2" key="1">
    <citation type="submission" date="2016-11" db="EMBL/GenBank/DDBJ databases">
        <title>Draft Genome Sequences of Nine Cyanobacterial Strains from Diverse Habitats.</title>
        <authorList>
            <person name="Zhu T."/>
            <person name="Hou S."/>
            <person name="Lu X."/>
            <person name="Hess W.R."/>
        </authorList>
    </citation>
    <scope>NUCLEOTIDE SEQUENCE [LARGE SCALE GENOMIC DNA]</scope>
    <source>
        <strain evidence="1 2">NIES-592</strain>
    </source>
</reference>
<evidence type="ECO:0000313" key="1">
    <source>
        <dbReference type="EMBL" id="OKH11836.1"/>
    </source>
</evidence>
<keyword evidence="2" id="KW-1185">Reference proteome</keyword>
<dbReference type="Pfam" id="PF09912">
    <property type="entry name" value="DUF2141"/>
    <property type="match status" value="1"/>
</dbReference>
<proteinExistence type="predicted"/>
<dbReference type="InterPro" id="IPR018673">
    <property type="entry name" value="DUF2141"/>
</dbReference>
<comment type="caution">
    <text evidence="1">The sequence shown here is derived from an EMBL/GenBank/DDBJ whole genome shotgun (WGS) entry which is preliminary data.</text>
</comment>
<organism evidence="1 2">
    <name type="scientific">Fischerella major NIES-592</name>
    <dbReference type="NCBI Taxonomy" id="210994"/>
    <lineage>
        <taxon>Bacteria</taxon>
        <taxon>Bacillati</taxon>
        <taxon>Cyanobacteriota</taxon>
        <taxon>Cyanophyceae</taxon>
        <taxon>Nostocales</taxon>
        <taxon>Hapalosiphonaceae</taxon>
        <taxon>Fischerella</taxon>
    </lineage>
</organism>
<dbReference type="EMBL" id="MRCA01000015">
    <property type="protein sequence ID" value="OKH11836.1"/>
    <property type="molecule type" value="Genomic_DNA"/>
</dbReference>
<name>A0A1U7GUS6_9CYAN</name>
<evidence type="ECO:0008006" key="3">
    <source>
        <dbReference type="Google" id="ProtNLM"/>
    </source>
</evidence>